<gene>
    <name evidence="1" type="ORF">G2W53_001965</name>
</gene>
<evidence type="ECO:0000313" key="2">
    <source>
        <dbReference type="Proteomes" id="UP000634136"/>
    </source>
</evidence>
<comment type="caution">
    <text evidence="1">The sequence shown here is derived from an EMBL/GenBank/DDBJ whole genome shotgun (WGS) entry which is preliminary data.</text>
</comment>
<protein>
    <submittedName>
        <fullName evidence="1">Uncharacterized protein</fullName>
    </submittedName>
</protein>
<accession>A0A834XIG3</accession>
<organism evidence="1 2">
    <name type="scientific">Senna tora</name>
    <dbReference type="NCBI Taxonomy" id="362788"/>
    <lineage>
        <taxon>Eukaryota</taxon>
        <taxon>Viridiplantae</taxon>
        <taxon>Streptophyta</taxon>
        <taxon>Embryophyta</taxon>
        <taxon>Tracheophyta</taxon>
        <taxon>Spermatophyta</taxon>
        <taxon>Magnoliopsida</taxon>
        <taxon>eudicotyledons</taxon>
        <taxon>Gunneridae</taxon>
        <taxon>Pentapetalae</taxon>
        <taxon>rosids</taxon>
        <taxon>fabids</taxon>
        <taxon>Fabales</taxon>
        <taxon>Fabaceae</taxon>
        <taxon>Caesalpinioideae</taxon>
        <taxon>Cassia clade</taxon>
        <taxon>Senna</taxon>
    </lineage>
</organism>
<evidence type="ECO:0000313" key="1">
    <source>
        <dbReference type="EMBL" id="KAF7845060.1"/>
    </source>
</evidence>
<reference evidence="1" key="1">
    <citation type="submission" date="2020-09" db="EMBL/GenBank/DDBJ databases">
        <title>Genome-Enabled Discovery of Anthraquinone Biosynthesis in Senna tora.</title>
        <authorList>
            <person name="Kang S.-H."/>
            <person name="Pandey R.P."/>
            <person name="Lee C.-M."/>
            <person name="Sim J.-S."/>
            <person name="Jeong J.-T."/>
            <person name="Choi B.-S."/>
            <person name="Jung M."/>
            <person name="Ginzburg D."/>
            <person name="Zhao K."/>
            <person name="Won S.Y."/>
            <person name="Oh T.-J."/>
            <person name="Yu Y."/>
            <person name="Kim N.-H."/>
            <person name="Lee O.R."/>
            <person name="Lee T.-H."/>
            <person name="Bashyal P."/>
            <person name="Kim T.-S."/>
            <person name="Lee W.-H."/>
            <person name="Kawkins C."/>
            <person name="Kim C.-K."/>
            <person name="Kim J.S."/>
            <person name="Ahn B.O."/>
            <person name="Rhee S.Y."/>
            <person name="Sohng J.K."/>
        </authorList>
    </citation>
    <scope>NUCLEOTIDE SEQUENCE</scope>
    <source>
        <tissue evidence="1">Leaf</tissue>
    </source>
</reference>
<dbReference type="Proteomes" id="UP000634136">
    <property type="component" value="Unassembled WGS sequence"/>
</dbReference>
<dbReference type="EMBL" id="JAAIUW010000001">
    <property type="protein sequence ID" value="KAF7845060.1"/>
    <property type="molecule type" value="Genomic_DNA"/>
</dbReference>
<proteinExistence type="predicted"/>
<name>A0A834XIG3_9FABA</name>
<sequence>MSSATNVLMEATLREVWRESITVSLGVNEVIKGSLLTQHEQGRFQRGQLVLERLKLKFEIKSLCLGLLKRVIQHLRATTSLYAPIHMGQPRRVKTKTLQCGAALCDVVAVVLGQVAPTSGA</sequence>
<dbReference type="AlphaFoldDB" id="A0A834XIG3"/>
<keyword evidence="2" id="KW-1185">Reference proteome</keyword>